<evidence type="ECO:0000313" key="7">
    <source>
        <dbReference type="EMBL" id="CAA9305751.1"/>
    </source>
</evidence>
<dbReference type="Gene3D" id="3.90.1720.10">
    <property type="entry name" value="endopeptidase domain like (from Nostoc punctiforme)"/>
    <property type="match status" value="1"/>
</dbReference>
<feature type="domain" description="NlpC/P60" evidence="6">
    <location>
        <begin position="96"/>
        <end position="215"/>
    </location>
</feature>
<dbReference type="InterPro" id="IPR000064">
    <property type="entry name" value="NLP_P60_dom"/>
</dbReference>
<dbReference type="GO" id="GO:0008234">
    <property type="term" value="F:cysteine-type peptidase activity"/>
    <property type="evidence" value="ECO:0007669"/>
    <property type="project" value="UniProtKB-KW"/>
</dbReference>
<dbReference type="PROSITE" id="PS51935">
    <property type="entry name" value="NLPC_P60"/>
    <property type="match status" value="1"/>
</dbReference>
<dbReference type="PANTHER" id="PTHR47359:SF3">
    <property type="entry name" value="NLP_P60 DOMAIN-CONTAINING PROTEIN-RELATED"/>
    <property type="match status" value="1"/>
</dbReference>
<name>A0A6J4KIC0_9BACT</name>
<dbReference type="Pfam" id="PF00877">
    <property type="entry name" value="NLPC_P60"/>
    <property type="match status" value="1"/>
</dbReference>
<organism evidence="7">
    <name type="scientific">uncultured Gemmatimonadota bacterium</name>
    <dbReference type="NCBI Taxonomy" id="203437"/>
    <lineage>
        <taxon>Bacteria</taxon>
        <taxon>Pseudomonadati</taxon>
        <taxon>Gemmatimonadota</taxon>
        <taxon>environmental samples</taxon>
    </lineage>
</organism>
<evidence type="ECO:0000256" key="5">
    <source>
        <dbReference type="SAM" id="MobiDB-lite"/>
    </source>
</evidence>
<dbReference type="InterPro" id="IPR038765">
    <property type="entry name" value="Papain-like_cys_pep_sf"/>
</dbReference>
<dbReference type="PANTHER" id="PTHR47359">
    <property type="entry name" value="PEPTIDOGLYCAN DL-ENDOPEPTIDASE CWLO"/>
    <property type="match status" value="1"/>
</dbReference>
<protein>
    <recommendedName>
        <fullName evidence="6">NlpC/P60 domain-containing protein</fullName>
    </recommendedName>
</protein>
<dbReference type="SUPFAM" id="SSF54001">
    <property type="entry name" value="Cysteine proteinases"/>
    <property type="match status" value="1"/>
</dbReference>
<dbReference type="GO" id="GO:0006508">
    <property type="term" value="P:proteolysis"/>
    <property type="evidence" value="ECO:0007669"/>
    <property type="project" value="UniProtKB-KW"/>
</dbReference>
<dbReference type="InterPro" id="IPR051794">
    <property type="entry name" value="PG_Endopeptidase_C40"/>
</dbReference>
<dbReference type="EMBL" id="CADCTV010000173">
    <property type="protein sequence ID" value="CAA9305751.1"/>
    <property type="molecule type" value="Genomic_DNA"/>
</dbReference>
<keyword evidence="2" id="KW-0645">Protease</keyword>
<gene>
    <name evidence="7" type="ORF">AVDCRST_MAG89-786</name>
</gene>
<reference evidence="7" key="1">
    <citation type="submission" date="2020-02" db="EMBL/GenBank/DDBJ databases">
        <authorList>
            <person name="Meier V. D."/>
        </authorList>
    </citation>
    <scope>NUCLEOTIDE SEQUENCE</scope>
    <source>
        <strain evidence="7">AVDCRST_MAG89</strain>
    </source>
</reference>
<dbReference type="AlphaFoldDB" id="A0A6J4KIC0"/>
<sequence>MPLKWRRAGRATFESWRMGRHPGAASSFERVTAPQGAGTYTIIGALENTMKTTFRTAAIALAAVLAAACSDSPTAPEGAQQPRVEVPGQPSRLMTNAEGDEMVRHAANKIGTPYSCHNCVYQLGDARMNCSGLVKYAYYKTTGRKIEANVYEQATMGVRLSRSELRRGDLVFTDNNNGVAIYAGNGVVIMASSYWGEVRRIEMQYLNVNQFRRLP</sequence>
<evidence type="ECO:0000256" key="3">
    <source>
        <dbReference type="ARBA" id="ARBA00022801"/>
    </source>
</evidence>
<accession>A0A6J4KIC0</accession>
<feature type="region of interest" description="Disordered" evidence="5">
    <location>
        <begin position="72"/>
        <end position="91"/>
    </location>
</feature>
<keyword evidence="4" id="KW-0788">Thiol protease</keyword>
<proteinExistence type="inferred from homology"/>
<keyword evidence="3" id="KW-0378">Hydrolase</keyword>
<evidence type="ECO:0000256" key="1">
    <source>
        <dbReference type="ARBA" id="ARBA00007074"/>
    </source>
</evidence>
<evidence type="ECO:0000256" key="2">
    <source>
        <dbReference type="ARBA" id="ARBA00022670"/>
    </source>
</evidence>
<evidence type="ECO:0000256" key="4">
    <source>
        <dbReference type="ARBA" id="ARBA00022807"/>
    </source>
</evidence>
<evidence type="ECO:0000259" key="6">
    <source>
        <dbReference type="PROSITE" id="PS51935"/>
    </source>
</evidence>
<comment type="similarity">
    <text evidence="1">Belongs to the peptidase C40 family.</text>
</comment>